<sequence length="165" mass="18358">MTIYLAYFFVFLFAATPFFEVAGIIPIGVAAGLNAFPVTVLAFVGNMLTVLLVILLMDKIKIWLEKRQEKKKGKSKKREERAARIWKRFGLPGLALISPILIGSHLGSVLAMGFGGTKKQITTWMMISIFAWSVVMGIVSFYGIDFLFSQTGSEGLLIDFLKNKE</sequence>
<keyword evidence="2" id="KW-0238">DNA-binding</keyword>
<dbReference type="Proteomes" id="UP000245998">
    <property type="component" value="Unassembled WGS sequence"/>
</dbReference>
<comment type="caution">
    <text evidence="2">The sequence shown here is derived from an EMBL/GenBank/DDBJ whole genome shotgun (WGS) entry which is preliminary data.</text>
</comment>
<dbReference type="EMBL" id="QCZG01000017">
    <property type="protein sequence ID" value="PWA11219.1"/>
    <property type="molecule type" value="Genomic_DNA"/>
</dbReference>
<evidence type="ECO:0000256" key="1">
    <source>
        <dbReference type="SAM" id="Phobius"/>
    </source>
</evidence>
<dbReference type="AlphaFoldDB" id="A0A2U1K228"/>
<keyword evidence="1" id="KW-0812">Transmembrane</keyword>
<gene>
    <name evidence="2" type="ORF">DCC39_09615</name>
</gene>
<accession>A0A2U1K228</accession>
<dbReference type="RefSeq" id="WP_116554681.1">
    <property type="nucleotide sequence ID" value="NZ_QCZG01000017.1"/>
</dbReference>
<name>A0A2U1K228_9BACI</name>
<dbReference type="GO" id="GO:0003677">
    <property type="term" value="F:DNA binding"/>
    <property type="evidence" value="ECO:0007669"/>
    <property type="project" value="UniProtKB-KW"/>
</dbReference>
<protein>
    <submittedName>
        <fullName evidence="2">DNA-binding protein</fullName>
    </submittedName>
</protein>
<proteinExistence type="predicted"/>
<evidence type="ECO:0000313" key="3">
    <source>
        <dbReference type="Proteomes" id="UP000245998"/>
    </source>
</evidence>
<reference evidence="2 3" key="1">
    <citation type="submission" date="2018-04" db="EMBL/GenBank/DDBJ databases">
        <title>Camelliibacillus theae gen. nov., sp. nov., isolated from Pu'er tea.</title>
        <authorList>
            <person name="Niu L."/>
        </authorList>
    </citation>
    <scope>NUCLEOTIDE SEQUENCE [LARGE SCALE GENOMIC DNA]</scope>
    <source>
        <strain evidence="2 3">T8</strain>
    </source>
</reference>
<keyword evidence="1" id="KW-0472">Membrane</keyword>
<dbReference type="Pfam" id="PF06695">
    <property type="entry name" value="Sm_multidrug_ex"/>
    <property type="match status" value="1"/>
</dbReference>
<evidence type="ECO:0000313" key="2">
    <source>
        <dbReference type="EMBL" id="PWA11219.1"/>
    </source>
</evidence>
<keyword evidence="3" id="KW-1185">Reference proteome</keyword>
<organism evidence="2 3">
    <name type="scientific">Pueribacillus theae</name>
    <dbReference type="NCBI Taxonomy" id="2171751"/>
    <lineage>
        <taxon>Bacteria</taxon>
        <taxon>Bacillati</taxon>
        <taxon>Bacillota</taxon>
        <taxon>Bacilli</taxon>
        <taxon>Bacillales</taxon>
        <taxon>Bacillaceae</taxon>
        <taxon>Pueribacillus</taxon>
    </lineage>
</organism>
<dbReference type="OrthoDB" id="6400183at2"/>
<feature type="transmembrane region" description="Helical" evidence="1">
    <location>
        <begin position="35"/>
        <end position="57"/>
    </location>
</feature>
<feature type="transmembrane region" description="Helical" evidence="1">
    <location>
        <begin position="94"/>
        <end position="115"/>
    </location>
</feature>
<keyword evidence="1" id="KW-1133">Transmembrane helix</keyword>
<feature type="transmembrane region" description="Helical" evidence="1">
    <location>
        <begin position="121"/>
        <end position="144"/>
    </location>
</feature>
<dbReference type="InterPro" id="IPR009577">
    <property type="entry name" value="Sm_multidrug_ex"/>
</dbReference>
<feature type="transmembrane region" description="Helical" evidence="1">
    <location>
        <begin position="7"/>
        <end position="29"/>
    </location>
</feature>